<protein>
    <submittedName>
        <fullName evidence="4">ABC transporter ATP-binding protein</fullName>
    </submittedName>
</protein>
<evidence type="ECO:0000313" key="5">
    <source>
        <dbReference type="Proteomes" id="UP001596512"/>
    </source>
</evidence>
<dbReference type="Gene3D" id="3.40.50.300">
    <property type="entry name" value="P-loop containing nucleotide triphosphate hydrolases"/>
    <property type="match status" value="1"/>
</dbReference>
<organism evidence="4 5">
    <name type="scientific">Actinokineospora soli</name>
    <dbReference type="NCBI Taxonomy" id="1048753"/>
    <lineage>
        <taxon>Bacteria</taxon>
        <taxon>Bacillati</taxon>
        <taxon>Actinomycetota</taxon>
        <taxon>Actinomycetes</taxon>
        <taxon>Pseudonocardiales</taxon>
        <taxon>Pseudonocardiaceae</taxon>
        <taxon>Actinokineospora</taxon>
    </lineage>
</organism>
<dbReference type="SUPFAM" id="SSF52540">
    <property type="entry name" value="P-loop containing nucleoside triphosphate hydrolases"/>
    <property type="match status" value="1"/>
</dbReference>
<keyword evidence="2 4" id="KW-0067">ATP-binding</keyword>
<sequence length="258" mass="26799">MSAELVGVRVELGGRAVVDGVDLAVRAGEVLGVVGPNGSGKTTLLRTLYRAITPTAGAVLVDGRADVSRRDLARTLAAAVQDPGVTSAALRVVDVVEQGRYSHRRALEPLRPEDRAAVEAAMAAVGITALAGRDVRTLSGGEAQRVSIARALAQQPRVLVLDEPTNHLDLKHQLTVLQTVRALADAGVAVLLTLHDLHLAVRHCDRIAVLDRGRLVDVGPPAAVLTADVLAGVFGVRAVVTDRGLDVLGLSPPVAVDG</sequence>
<dbReference type="PANTHER" id="PTHR42794">
    <property type="entry name" value="HEMIN IMPORT ATP-BINDING PROTEIN HMUV"/>
    <property type="match status" value="1"/>
</dbReference>
<dbReference type="InterPro" id="IPR003439">
    <property type="entry name" value="ABC_transporter-like_ATP-bd"/>
</dbReference>
<dbReference type="Proteomes" id="UP001596512">
    <property type="component" value="Unassembled WGS sequence"/>
</dbReference>
<accession>A0ABW2TS59</accession>
<evidence type="ECO:0000256" key="1">
    <source>
        <dbReference type="ARBA" id="ARBA00022741"/>
    </source>
</evidence>
<reference evidence="5" key="1">
    <citation type="journal article" date="2019" name="Int. J. Syst. Evol. Microbiol.">
        <title>The Global Catalogue of Microorganisms (GCM) 10K type strain sequencing project: providing services to taxonomists for standard genome sequencing and annotation.</title>
        <authorList>
            <consortium name="The Broad Institute Genomics Platform"/>
            <consortium name="The Broad Institute Genome Sequencing Center for Infectious Disease"/>
            <person name="Wu L."/>
            <person name="Ma J."/>
        </authorList>
    </citation>
    <scope>NUCLEOTIDE SEQUENCE [LARGE SCALE GENOMIC DNA]</scope>
    <source>
        <strain evidence="5">JCM 17695</strain>
    </source>
</reference>
<dbReference type="InterPro" id="IPR003593">
    <property type="entry name" value="AAA+_ATPase"/>
</dbReference>
<dbReference type="SMART" id="SM00382">
    <property type="entry name" value="AAA"/>
    <property type="match status" value="1"/>
</dbReference>
<gene>
    <name evidence="4" type="ORF">ACFQV2_26980</name>
</gene>
<feature type="domain" description="ABC transporter" evidence="3">
    <location>
        <begin position="3"/>
        <end position="237"/>
    </location>
</feature>
<dbReference type="InterPro" id="IPR027417">
    <property type="entry name" value="P-loop_NTPase"/>
</dbReference>
<evidence type="ECO:0000259" key="3">
    <source>
        <dbReference type="PROSITE" id="PS50893"/>
    </source>
</evidence>
<dbReference type="InterPro" id="IPR017871">
    <property type="entry name" value="ABC_transporter-like_CS"/>
</dbReference>
<dbReference type="PROSITE" id="PS00211">
    <property type="entry name" value="ABC_TRANSPORTER_1"/>
    <property type="match status" value="1"/>
</dbReference>
<keyword evidence="1" id="KW-0547">Nucleotide-binding</keyword>
<dbReference type="GO" id="GO:0005524">
    <property type="term" value="F:ATP binding"/>
    <property type="evidence" value="ECO:0007669"/>
    <property type="project" value="UniProtKB-KW"/>
</dbReference>
<dbReference type="EMBL" id="JBHTEY010000004">
    <property type="protein sequence ID" value="MFC7616569.1"/>
    <property type="molecule type" value="Genomic_DNA"/>
</dbReference>
<comment type="caution">
    <text evidence="4">The sequence shown here is derived from an EMBL/GenBank/DDBJ whole genome shotgun (WGS) entry which is preliminary data.</text>
</comment>
<keyword evidence="5" id="KW-1185">Reference proteome</keyword>
<dbReference type="CDD" id="cd03214">
    <property type="entry name" value="ABC_Iron-Siderophores_B12_Hemin"/>
    <property type="match status" value="1"/>
</dbReference>
<evidence type="ECO:0000313" key="4">
    <source>
        <dbReference type="EMBL" id="MFC7616569.1"/>
    </source>
</evidence>
<dbReference type="PROSITE" id="PS50893">
    <property type="entry name" value="ABC_TRANSPORTER_2"/>
    <property type="match status" value="1"/>
</dbReference>
<proteinExistence type="predicted"/>
<name>A0ABW2TS59_9PSEU</name>
<dbReference type="PANTHER" id="PTHR42794:SF2">
    <property type="entry name" value="ABC TRANSPORTER ATP-BINDING PROTEIN"/>
    <property type="match status" value="1"/>
</dbReference>
<dbReference type="Pfam" id="PF00005">
    <property type="entry name" value="ABC_tran"/>
    <property type="match status" value="1"/>
</dbReference>
<evidence type="ECO:0000256" key="2">
    <source>
        <dbReference type="ARBA" id="ARBA00022840"/>
    </source>
</evidence>